<dbReference type="AlphaFoldDB" id="A0A9N9VFI7"/>
<evidence type="ECO:0000256" key="1">
    <source>
        <dbReference type="SAM" id="MobiDB-lite"/>
    </source>
</evidence>
<evidence type="ECO:0000313" key="2">
    <source>
        <dbReference type="EMBL" id="CAH0022611.1"/>
    </source>
</evidence>
<comment type="caution">
    <text evidence="2">The sequence shown here is derived from an EMBL/GenBank/DDBJ whole genome shotgun (WGS) entry which is preliminary data.</text>
</comment>
<feature type="region of interest" description="Disordered" evidence="1">
    <location>
        <begin position="42"/>
        <end position="80"/>
    </location>
</feature>
<feature type="compositionally biased region" description="Basic and acidic residues" evidence="1">
    <location>
        <begin position="50"/>
        <end position="60"/>
    </location>
</feature>
<protein>
    <submittedName>
        <fullName evidence="2">Uncharacterized protein</fullName>
    </submittedName>
</protein>
<evidence type="ECO:0000313" key="3">
    <source>
        <dbReference type="Proteomes" id="UP000696573"/>
    </source>
</evidence>
<accession>A0A9N9VFI7</accession>
<dbReference type="Proteomes" id="UP000696573">
    <property type="component" value="Unassembled WGS sequence"/>
</dbReference>
<sequence length="80" mass="9307">MSYEADNKYVKINTSNKKGDDGLETWMIRVKTEDEKKLTLEETVPSLASNHEDSKRERRGLFFALSGPTQQREQETEEEI</sequence>
<gene>
    <name evidence="2" type="ORF">CRHIZ90672A_00014763</name>
</gene>
<dbReference type="OrthoDB" id="10530126at2759"/>
<organism evidence="2 3">
    <name type="scientific">Clonostachys rhizophaga</name>
    <dbReference type="NCBI Taxonomy" id="160324"/>
    <lineage>
        <taxon>Eukaryota</taxon>
        <taxon>Fungi</taxon>
        <taxon>Dikarya</taxon>
        <taxon>Ascomycota</taxon>
        <taxon>Pezizomycotina</taxon>
        <taxon>Sordariomycetes</taxon>
        <taxon>Hypocreomycetidae</taxon>
        <taxon>Hypocreales</taxon>
        <taxon>Bionectriaceae</taxon>
        <taxon>Clonostachys</taxon>
    </lineage>
</organism>
<proteinExistence type="predicted"/>
<reference evidence="2" key="1">
    <citation type="submission" date="2021-10" db="EMBL/GenBank/DDBJ databases">
        <authorList>
            <person name="Piombo E."/>
        </authorList>
    </citation>
    <scope>NUCLEOTIDE SEQUENCE</scope>
</reference>
<name>A0A9N9VFI7_9HYPO</name>
<dbReference type="EMBL" id="CABFNQ020000680">
    <property type="protein sequence ID" value="CAH0022611.1"/>
    <property type="molecule type" value="Genomic_DNA"/>
</dbReference>
<keyword evidence="3" id="KW-1185">Reference proteome</keyword>